<dbReference type="OrthoDB" id="10063886at2759"/>
<keyword evidence="3" id="KW-1185">Reference proteome</keyword>
<name>R7V7W3_CAPTE</name>
<dbReference type="OMA" id="CKEYEMQ"/>
<evidence type="ECO:0000313" key="3">
    <source>
        <dbReference type="Proteomes" id="UP000014760"/>
    </source>
</evidence>
<dbReference type="EnsemblMetazoa" id="CapteT108955">
    <property type="protein sequence ID" value="CapteP108955"/>
    <property type="gene ID" value="CapteG108955"/>
</dbReference>
<protein>
    <recommendedName>
        <fullName evidence="4">Reverse transcriptase domain-containing protein</fullName>
    </recommendedName>
</protein>
<dbReference type="EMBL" id="KB295955">
    <property type="protein sequence ID" value="ELU12461.1"/>
    <property type="molecule type" value="Genomic_DNA"/>
</dbReference>
<reference evidence="2" key="3">
    <citation type="submission" date="2015-06" db="UniProtKB">
        <authorList>
            <consortium name="EnsemblMetazoa"/>
        </authorList>
    </citation>
    <scope>IDENTIFICATION</scope>
</reference>
<proteinExistence type="predicted"/>
<sequence length="140" mass="16377">LNELPSLVEFLVYLFADNTKIFRSMRVPSNSEHLQRDLNTLHSWTESWLLHFHPGKCKVLEVPPKSMLFHVTLRKKNYQSCSSIRDSRVIIDAKLGFKEHLNNKIQMANKVLAIIRRSFPLLDADTLILLYKSLIRPHLK</sequence>
<reference evidence="1 3" key="2">
    <citation type="journal article" date="2013" name="Nature">
        <title>Insights into bilaterian evolution from three spiralian genomes.</title>
        <authorList>
            <person name="Simakov O."/>
            <person name="Marletaz F."/>
            <person name="Cho S.J."/>
            <person name="Edsinger-Gonzales E."/>
            <person name="Havlak P."/>
            <person name="Hellsten U."/>
            <person name="Kuo D.H."/>
            <person name="Larsson T."/>
            <person name="Lv J."/>
            <person name="Arendt D."/>
            <person name="Savage R."/>
            <person name="Osoegawa K."/>
            <person name="de Jong P."/>
            <person name="Grimwood J."/>
            <person name="Chapman J.A."/>
            <person name="Shapiro H."/>
            <person name="Aerts A."/>
            <person name="Otillar R.P."/>
            <person name="Terry A.Y."/>
            <person name="Boore J.L."/>
            <person name="Grigoriev I.V."/>
            <person name="Lindberg D.R."/>
            <person name="Seaver E.C."/>
            <person name="Weisblat D.A."/>
            <person name="Putnam N.H."/>
            <person name="Rokhsar D.S."/>
        </authorList>
    </citation>
    <scope>NUCLEOTIDE SEQUENCE</scope>
    <source>
        <strain evidence="1 3">I ESC-2004</strain>
    </source>
</reference>
<feature type="non-terminal residue" evidence="1">
    <location>
        <position position="1"/>
    </location>
</feature>
<dbReference type="HOGENOM" id="CLU_000680_22_4_1"/>
<evidence type="ECO:0000313" key="1">
    <source>
        <dbReference type="EMBL" id="ELU12461.1"/>
    </source>
</evidence>
<organism evidence="1">
    <name type="scientific">Capitella teleta</name>
    <name type="common">Polychaete worm</name>
    <dbReference type="NCBI Taxonomy" id="283909"/>
    <lineage>
        <taxon>Eukaryota</taxon>
        <taxon>Metazoa</taxon>
        <taxon>Spiralia</taxon>
        <taxon>Lophotrochozoa</taxon>
        <taxon>Annelida</taxon>
        <taxon>Polychaeta</taxon>
        <taxon>Sedentaria</taxon>
        <taxon>Scolecida</taxon>
        <taxon>Capitellidae</taxon>
        <taxon>Capitella</taxon>
    </lineage>
</organism>
<dbReference type="Proteomes" id="UP000014760">
    <property type="component" value="Unassembled WGS sequence"/>
</dbReference>
<evidence type="ECO:0008006" key="4">
    <source>
        <dbReference type="Google" id="ProtNLM"/>
    </source>
</evidence>
<reference evidence="3" key="1">
    <citation type="submission" date="2012-12" db="EMBL/GenBank/DDBJ databases">
        <authorList>
            <person name="Hellsten U."/>
            <person name="Grimwood J."/>
            <person name="Chapman J.A."/>
            <person name="Shapiro H."/>
            <person name="Aerts A."/>
            <person name="Otillar R.P."/>
            <person name="Terry A.Y."/>
            <person name="Boore J.L."/>
            <person name="Simakov O."/>
            <person name="Marletaz F."/>
            <person name="Cho S.-J."/>
            <person name="Edsinger-Gonzales E."/>
            <person name="Havlak P."/>
            <person name="Kuo D.-H."/>
            <person name="Larsson T."/>
            <person name="Lv J."/>
            <person name="Arendt D."/>
            <person name="Savage R."/>
            <person name="Osoegawa K."/>
            <person name="de Jong P."/>
            <person name="Lindberg D.R."/>
            <person name="Seaver E.C."/>
            <person name="Weisblat D.A."/>
            <person name="Putnam N.H."/>
            <person name="Grigoriev I.V."/>
            <person name="Rokhsar D.S."/>
        </authorList>
    </citation>
    <scope>NUCLEOTIDE SEQUENCE</scope>
    <source>
        <strain evidence="3">I ESC-2004</strain>
    </source>
</reference>
<evidence type="ECO:0000313" key="2">
    <source>
        <dbReference type="EnsemblMetazoa" id="CapteP108955"/>
    </source>
</evidence>
<dbReference type="EMBL" id="AMQN01005408">
    <property type="status" value="NOT_ANNOTATED_CDS"/>
    <property type="molecule type" value="Genomic_DNA"/>
</dbReference>
<accession>R7V7W3</accession>
<gene>
    <name evidence="1" type="ORF">CAPTEDRAFT_108955</name>
</gene>
<dbReference type="STRING" id="283909.R7V7W3"/>
<dbReference type="AlphaFoldDB" id="R7V7W3"/>
<dbReference type="PANTHER" id="PTHR33332">
    <property type="entry name" value="REVERSE TRANSCRIPTASE DOMAIN-CONTAINING PROTEIN"/>
    <property type="match status" value="1"/>
</dbReference>